<accession>A0A068F794</accession>
<dbReference type="CDD" id="cd00190">
    <property type="entry name" value="Tryp_SPc"/>
    <property type="match status" value="1"/>
</dbReference>
<organism evidence="8">
    <name type="scientific">Nilaparvata lugens</name>
    <name type="common">Brown planthopper</name>
    <dbReference type="NCBI Taxonomy" id="108931"/>
    <lineage>
        <taxon>Eukaryota</taxon>
        <taxon>Metazoa</taxon>
        <taxon>Ecdysozoa</taxon>
        <taxon>Arthropoda</taxon>
        <taxon>Hexapoda</taxon>
        <taxon>Insecta</taxon>
        <taxon>Pterygota</taxon>
        <taxon>Neoptera</taxon>
        <taxon>Paraneoptera</taxon>
        <taxon>Hemiptera</taxon>
        <taxon>Auchenorrhyncha</taxon>
        <taxon>Fulgoroidea</taxon>
        <taxon>Delphacidae</taxon>
        <taxon>Delphacinae</taxon>
        <taxon>Nilaparvata</taxon>
    </lineage>
</organism>
<dbReference type="InterPro" id="IPR009003">
    <property type="entry name" value="Peptidase_S1_PA"/>
</dbReference>
<evidence type="ECO:0000256" key="2">
    <source>
        <dbReference type="ARBA" id="ARBA00022525"/>
    </source>
</evidence>
<dbReference type="FunFam" id="2.40.10.10:FF:000038">
    <property type="entry name" value="Serine protease"/>
    <property type="match status" value="1"/>
</dbReference>
<dbReference type="PANTHER" id="PTHR24258:SF129">
    <property type="entry name" value="LP15124P-RELATED"/>
    <property type="match status" value="1"/>
</dbReference>
<dbReference type="Pfam" id="PF00089">
    <property type="entry name" value="Trypsin"/>
    <property type="match status" value="1"/>
</dbReference>
<dbReference type="Pfam" id="PF18322">
    <property type="entry name" value="CLIP_1"/>
    <property type="match status" value="1"/>
</dbReference>
<dbReference type="GO" id="GO:0006508">
    <property type="term" value="P:proteolysis"/>
    <property type="evidence" value="ECO:0007669"/>
    <property type="project" value="InterPro"/>
</dbReference>
<dbReference type="PRINTS" id="PR00722">
    <property type="entry name" value="CHYMOTRYPSIN"/>
</dbReference>
<dbReference type="GO" id="GO:0005576">
    <property type="term" value="C:extracellular region"/>
    <property type="evidence" value="ECO:0007669"/>
    <property type="project" value="UniProtKB-SubCell"/>
</dbReference>
<comment type="subcellular location">
    <subcellularLocation>
        <location evidence="1">Secreted</location>
    </subcellularLocation>
</comment>
<keyword evidence="2" id="KW-0964">Secreted</keyword>
<feature type="compositionally biased region" description="Polar residues" evidence="6">
    <location>
        <begin position="153"/>
        <end position="175"/>
    </location>
</feature>
<evidence type="ECO:0000256" key="4">
    <source>
        <dbReference type="ARBA" id="ARBA00068096"/>
    </source>
</evidence>
<dbReference type="InterPro" id="IPR041515">
    <property type="entry name" value="PPAF-2-like_Clip"/>
</dbReference>
<protein>
    <recommendedName>
        <fullName evidence="4">Phenoloxidase-activating factor 2</fullName>
    </recommendedName>
    <alternativeName>
        <fullName evidence="5">Prophenoloxidase-activating factor II</fullName>
    </alternativeName>
</protein>
<dbReference type="EMBL" id="KJ512107">
    <property type="protein sequence ID" value="AID60330.1"/>
    <property type="molecule type" value="mRNA"/>
</dbReference>
<dbReference type="GO" id="GO:0004252">
    <property type="term" value="F:serine-type endopeptidase activity"/>
    <property type="evidence" value="ECO:0007669"/>
    <property type="project" value="InterPro"/>
</dbReference>
<evidence type="ECO:0000256" key="1">
    <source>
        <dbReference type="ARBA" id="ARBA00004613"/>
    </source>
</evidence>
<evidence type="ECO:0000313" key="8">
    <source>
        <dbReference type="EMBL" id="AID60330.1"/>
    </source>
</evidence>
<name>A0A068F794_NILLU</name>
<keyword evidence="3" id="KW-1015">Disulfide bond</keyword>
<dbReference type="Gene3D" id="2.40.10.10">
    <property type="entry name" value="Trypsin-like serine proteases"/>
    <property type="match status" value="2"/>
</dbReference>
<proteinExistence type="evidence at transcript level"/>
<dbReference type="InterPro" id="IPR001314">
    <property type="entry name" value="Peptidase_S1A"/>
</dbReference>
<dbReference type="PROSITE" id="PS00134">
    <property type="entry name" value="TRYPSIN_HIS"/>
    <property type="match status" value="1"/>
</dbReference>
<dbReference type="InterPro" id="IPR001254">
    <property type="entry name" value="Trypsin_dom"/>
</dbReference>
<reference evidence="8" key="1">
    <citation type="journal article" date="2014" name="BMC Genomics">
        <title>Genomic insights into the serine protease gene family and expression profile analysis in the planthopper, Nilaparvata lugens.</title>
        <authorList>
            <person name="Bao Y.Y."/>
            <person name="Qin X."/>
            <person name="Yu B."/>
            <person name="Chen L.B."/>
            <person name="Wang Z.C."/>
            <person name="Zhang C.X."/>
        </authorList>
    </citation>
    <scope>NUCLEOTIDE SEQUENCE</scope>
</reference>
<feature type="domain" description="Peptidase S1" evidence="7">
    <location>
        <begin position="203"/>
        <end position="455"/>
    </location>
</feature>
<dbReference type="InterPro" id="IPR043504">
    <property type="entry name" value="Peptidase_S1_PA_chymotrypsin"/>
</dbReference>
<dbReference type="AlphaFoldDB" id="A0A068F794"/>
<dbReference type="SMART" id="SM00020">
    <property type="entry name" value="Tryp_SPc"/>
    <property type="match status" value="1"/>
</dbReference>
<evidence type="ECO:0000259" key="7">
    <source>
        <dbReference type="PROSITE" id="PS50240"/>
    </source>
</evidence>
<dbReference type="OrthoDB" id="6261922at2759"/>
<reference evidence="8" key="2">
    <citation type="submission" date="2014-02" db="EMBL/GenBank/DDBJ databases">
        <authorList>
            <person name="Bao Y.-Y."/>
            <person name="Zhang C.-X."/>
        </authorList>
    </citation>
    <scope>NUCLEOTIDE SEQUENCE</scope>
</reference>
<dbReference type="InterPro" id="IPR018114">
    <property type="entry name" value="TRYPSIN_HIS"/>
</dbReference>
<evidence type="ECO:0000256" key="5">
    <source>
        <dbReference type="ARBA" id="ARBA00076468"/>
    </source>
</evidence>
<dbReference type="PANTHER" id="PTHR24258">
    <property type="entry name" value="SERINE PROTEASE-RELATED"/>
    <property type="match status" value="1"/>
</dbReference>
<sequence>MTVGVVTSQKTGLPCVPNLSSDSMTLSRSLMILVIVGMMSSFCHMETIYDDTVVVNAIDNNDLPENDNAGAGIEPVTANNPRITDVLTNSQGHSCVCVPFYRCSVNNTLITDGAGIIDIRSKPESLCPHYMDVCCENNPTDGRNPAEDRVEPVSTTDPPLLNEHSTTNPPLVNEHSTTSNLPFVNEQKEGCGWRHTGGVRFRITGNVNNEAQFGEFPWMLALLVNNRIDENTTLKLFACGASLIHPQVVLTAAHCIKGRNTNDLMIRAGEWDTQTKNEILPHVDVNVGESIVHENYYAGGLHNDIALLVLQRPLQFSEYINTVCLPPRNTVPSIATCTATGWGKDEYGKEGKYQVIMKKIDLPIVPRHVCETKLRQTRLGQFFRLHDSFVCAGGELGRDTCKGDGGGPLVCPIAGTQERYYQTGIIAWGIECGTATPGVYVNTALFRNWIDQKMRLFNFDTSYYNYQ</sequence>
<evidence type="ECO:0000256" key="3">
    <source>
        <dbReference type="ARBA" id="ARBA00023157"/>
    </source>
</evidence>
<feature type="region of interest" description="Disordered" evidence="6">
    <location>
        <begin position="138"/>
        <end position="175"/>
    </location>
</feature>
<dbReference type="PROSITE" id="PS50240">
    <property type="entry name" value="TRYPSIN_DOM"/>
    <property type="match status" value="1"/>
</dbReference>
<dbReference type="SUPFAM" id="SSF50494">
    <property type="entry name" value="Trypsin-like serine proteases"/>
    <property type="match status" value="1"/>
</dbReference>
<evidence type="ECO:0000256" key="6">
    <source>
        <dbReference type="SAM" id="MobiDB-lite"/>
    </source>
</evidence>